<evidence type="ECO:0000313" key="3">
    <source>
        <dbReference type="Proteomes" id="UP001302812"/>
    </source>
</evidence>
<dbReference type="EMBL" id="MU853337">
    <property type="protein sequence ID" value="KAK4114328.1"/>
    <property type="molecule type" value="Genomic_DNA"/>
</dbReference>
<feature type="region of interest" description="Disordered" evidence="1">
    <location>
        <begin position="82"/>
        <end position="104"/>
    </location>
</feature>
<organism evidence="2 3">
    <name type="scientific">Canariomyces notabilis</name>
    <dbReference type="NCBI Taxonomy" id="2074819"/>
    <lineage>
        <taxon>Eukaryota</taxon>
        <taxon>Fungi</taxon>
        <taxon>Dikarya</taxon>
        <taxon>Ascomycota</taxon>
        <taxon>Pezizomycotina</taxon>
        <taxon>Sordariomycetes</taxon>
        <taxon>Sordariomycetidae</taxon>
        <taxon>Sordariales</taxon>
        <taxon>Chaetomiaceae</taxon>
        <taxon>Canariomyces</taxon>
    </lineage>
</organism>
<keyword evidence="3" id="KW-1185">Reference proteome</keyword>
<reference evidence="2" key="2">
    <citation type="submission" date="2023-05" db="EMBL/GenBank/DDBJ databases">
        <authorList>
            <consortium name="Lawrence Berkeley National Laboratory"/>
            <person name="Steindorff A."/>
            <person name="Hensen N."/>
            <person name="Bonometti L."/>
            <person name="Westerberg I."/>
            <person name="Brannstrom I.O."/>
            <person name="Guillou S."/>
            <person name="Cros-Aarteil S."/>
            <person name="Calhoun S."/>
            <person name="Haridas S."/>
            <person name="Kuo A."/>
            <person name="Mondo S."/>
            <person name="Pangilinan J."/>
            <person name="Riley R."/>
            <person name="Labutti K."/>
            <person name="Andreopoulos B."/>
            <person name="Lipzen A."/>
            <person name="Chen C."/>
            <person name="Yanf M."/>
            <person name="Daum C."/>
            <person name="Ng V."/>
            <person name="Clum A."/>
            <person name="Ohm R."/>
            <person name="Martin F."/>
            <person name="Silar P."/>
            <person name="Natvig D."/>
            <person name="Lalanne C."/>
            <person name="Gautier V."/>
            <person name="Ament-Velasquez S.L."/>
            <person name="Kruys A."/>
            <person name="Hutchinson M.I."/>
            <person name="Powell A.J."/>
            <person name="Barry K."/>
            <person name="Miller A.N."/>
            <person name="Grigoriev I.V."/>
            <person name="Debuchy R."/>
            <person name="Gladieux P."/>
            <person name="Thoren M.H."/>
            <person name="Johannesson H."/>
        </authorList>
    </citation>
    <scope>NUCLEOTIDE SEQUENCE</scope>
    <source>
        <strain evidence="2">CBS 508.74</strain>
    </source>
</reference>
<accession>A0AAN6TH60</accession>
<dbReference type="GeneID" id="89934314"/>
<dbReference type="RefSeq" id="XP_064671898.1">
    <property type="nucleotide sequence ID" value="XM_064810189.1"/>
</dbReference>
<protein>
    <submittedName>
        <fullName evidence="2">Uncharacterized protein</fullName>
    </submittedName>
</protein>
<dbReference type="Proteomes" id="UP001302812">
    <property type="component" value="Unassembled WGS sequence"/>
</dbReference>
<evidence type="ECO:0000256" key="1">
    <source>
        <dbReference type="SAM" id="MobiDB-lite"/>
    </source>
</evidence>
<evidence type="ECO:0000313" key="2">
    <source>
        <dbReference type="EMBL" id="KAK4114328.1"/>
    </source>
</evidence>
<gene>
    <name evidence="2" type="ORF">N656DRAFT_585795</name>
</gene>
<reference evidence="2" key="1">
    <citation type="journal article" date="2023" name="Mol. Phylogenet. Evol.">
        <title>Genome-scale phylogeny and comparative genomics of the fungal order Sordariales.</title>
        <authorList>
            <person name="Hensen N."/>
            <person name="Bonometti L."/>
            <person name="Westerberg I."/>
            <person name="Brannstrom I.O."/>
            <person name="Guillou S."/>
            <person name="Cros-Aarteil S."/>
            <person name="Calhoun S."/>
            <person name="Haridas S."/>
            <person name="Kuo A."/>
            <person name="Mondo S."/>
            <person name="Pangilinan J."/>
            <person name="Riley R."/>
            <person name="LaButti K."/>
            <person name="Andreopoulos B."/>
            <person name="Lipzen A."/>
            <person name="Chen C."/>
            <person name="Yan M."/>
            <person name="Daum C."/>
            <person name="Ng V."/>
            <person name="Clum A."/>
            <person name="Steindorff A."/>
            <person name="Ohm R.A."/>
            <person name="Martin F."/>
            <person name="Silar P."/>
            <person name="Natvig D.O."/>
            <person name="Lalanne C."/>
            <person name="Gautier V."/>
            <person name="Ament-Velasquez S.L."/>
            <person name="Kruys A."/>
            <person name="Hutchinson M.I."/>
            <person name="Powell A.J."/>
            <person name="Barry K."/>
            <person name="Miller A.N."/>
            <person name="Grigoriev I.V."/>
            <person name="Debuchy R."/>
            <person name="Gladieux P."/>
            <person name="Hiltunen Thoren M."/>
            <person name="Johannesson H."/>
        </authorList>
    </citation>
    <scope>NUCLEOTIDE SEQUENCE</scope>
    <source>
        <strain evidence="2">CBS 508.74</strain>
    </source>
</reference>
<name>A0AAN6TH60_9PEZI</name>
<proteinExistence type="predicted"/>
<comment type="caution">
    <text evidence="2">The sequence shown here is derived from an EMBL/GenBank/DDBJ whole genome shotgun (WGS) entry which is preliminary data.</text>
</comment>
<dbReference type="AlphaFoldDB" id="A0AAN6TH60"/>
<feature type="compositionally biased region" description="Basic residues" evidence="1">
    <location>
        <begin position="84"/>
        <end position="94"/>
    </location>
</feature>
<sequence length="104" mass="11137">MSPTETSGCVDCSRQLAVALSSVMLAGGPALSSTLCSIQCLADVGGQTLLNELRQRRSDGGQKSSRSGNQCRIRSVLRDSQHAFTHRVKSRRRTSNSDEEAGRG</sequence>